<keyword evidence="8" id="KW-1185">Reference proteome</keyword>
<dbReference type="PANTHER" id="PTHR43399:SF4">
    <property type="entry name" value="CELL WALL-ASSOCIATED PROTEASE"/>
    <property type="match status" value="1"/>
</dbReference>
<dbReference type="Gene3D" id="2.60.120.380">
    <property type="match status" value="1"/>
</dbReference>
<reference evidence="7 8" key="1">
    <citation type="submission" date="2024-04" db="EMBL/GenBank/DDBJ databases">
        <title>Tritrichomonas musculus Genome.</title>
        <authorList>
            <person name="Alves-Ferreira E."/>
            <person name="Grigg M."/>
            <person name="Lorenzi H."/>
            <person name="Galac M."/>
        </authorList>
    </citation>
    <scope>NUCLEOTIDE SEQUENCE [LARGE SCALE GENOMIC DNA]</scope>
    <source>
        <strain evidence="7 8">EAF2021</strain>
    </source>
</reference>
<dbReference type="SUPFAM" id="SSF49785">
    <property type="entry name" value="Galactose-binding domain-like"/>
    <property type="match status" value="1"/>
</dbReference>
<dbReference type="Proteomes" id="UP001470230">
    <property type="component" value="Unassembled WGS sequence"/>
</dbReference>
<feature type="domain" description="Peptidase S8/S53" evidence="6">
    <location>
        <begin position="39"/>
        <end position="429"/>
    </location>
</feature>
<name>A0ABR2IME1_9EUKA</name>
<evidence type="ECO:0000259" key="6">
    <source>
        <dbReference type="Pfam" id="PF00082"/>
    </source>
</evidence>
<dbReference type="InterPro" id="IPR008979">
    <property type="entry name" value="Galactose-bd-like_sf"/>
</dbReference>
<organism evidence="7 8">
    <name type="scientific">Tritrichomonas musculus</name>
    <dbReference type="NCBI Taxonomy" id="1915356"/>
    <lineage>
        <taxon>Eukaryota</taxon>
        <taxon>Metamonada</taxon>
        <taxon>Parabasalia</taxon>
        <taxon>Tritrichomonadida</taxon>
        <taxon>Tritrichomonadidae</taxon>
        <taxon>Tritrichomonas</taxon>
    </lineage>
</organism>
<dbReference type="InterPro" id="IPR034058">
    <property type="entry name" value="TagA/B/C/D_pept_dom"/>
</dbReference>
<dbReference type="SUPFAM" id="SSF52743">
    <property type="entry name" value="Subtilisin-like"/>
    <property type="match status" value="1"/>
</dbReference>
<keyword evidence="4 5" id="KW-0720">Serine protease</keyword>
<dbReference type="Pfam" id="PF00082">
    <property type="entry name" value="Peptidase_S8"/>
    <property type="match status" value="1"/>
</dbReference>
<dbReference type="InterPro" id="IPR023828">
    <property type="entry name" value="Peptidase_S8_Ser-AS"/>
</dbReference>
<proteinExistence type="inferred from homology"/>
<dbReference type="PROSITE" id="PS00137">
    <property type="entry name" value="SUBTILASE_HIS"/>
    <property type="match status" value="1"/>
</dbReference>
<sequence length="602" mass="66858">MNTLNRWTTGFLQSGDEQIVTKNGFYTSNRKYNDKGLTGSNIIVTLIDKGADMNNCLFRDPSVPAPFNKTDFRHRKVVRYDPFVDDSDQYAGHGTHCAGIIAGSTESSPMNLYNGHAPDTKLYVADIGEDEEDNVKVDLSAFFDIIEQSKILNSKIISCSWGSNLTVPELTAIFDLMCYDDPSQLYVFAAGNDGLHYSVGSPGNSKNVLTVAASYPTKSFFLSYYPLNLIQLRSNDQVLNATSQNAFNAMTKYQLNWFDNIEVVNYDETDSDGQNLYLNKAVIVSEMKQNLNSVFDLLVKFKAKLAIVYDDVNATHDELVVLSVKSIDKEFFHTHNVVNLSIDTIRKANNVTVAPFSSQGPSLNGNRKPDVMAPGFFISSAGNHPFQDECEVENSILEMSGTSMATPAVSGSLALIYQYLNESHHRLPYEKTKNITSPLLRAFAIAASGSTSNNAEGFGNINLSRILIYPDDAEFNGRGLRFRSGEISSNEHLSFTIKTTSIGPLSFSLAWIDLPLNADSVVPLFAYLDMFVIGPNGEVIECEEQFATTKKIVIENAQPRTYELRIRSNTIHEIEENVYYGIVIVGSFEHLDFELNPSVLEI</sequence>
<comment type="similarity">
    <text evidence="1 5">Belongs to the peptidase S8 family.</text>
</comment>
<dbReference type="InterPro" id="IPR015500">
    <property type="entry name" value="Peptidase_S8_subtilisin-rel"/>
</dbReference>
<feature type="active site" description="Charge relay system" evidence="5">
    <location>
        <position position="93"/>
    </location>
</feature>
<dbReference type="Gene3D" id="3.40.50.200">
    <property type="entry name" value="Peptidase S8/S53 domain"/>
    <property type="match status" value="2"/>
</dbReference>
<dbReference type="EMBL" id="JAPFFF010000016">
    <property type="protein sequence ID" value="KAK8865425.1"/>
    <property type="molecule type" value="Genomic_DNA"/>
</dbReference>
<dbReference type="InterPro" id="IPR000209">
    <property type="entry name" value="Peptidase_S8/S53_dom"/>
</dbReference>
<evidence type="ECO:0000256" key="1">
    <source>
        <dbReference type="ARBA" id="ARBA00011073"/>
    </source>
</evidence>
<evidence type="ECO:0000256" key="3">
    <source>
        <dbReference type="ARBA" id="ARBA00022801"/>
    </source>
</evidence>
<dbReference type="PRINTS" id="PR00723">
    <property type="entry name" value="SUBTILISIN"/>
</dbReference>
<dbReference type="InterPro" id="IPR022398">
    <property type="entry name" value="Peptidase_S8_His-AS"/>
</dbReference>
<dbReference type="InterPro" id="IPR051048">
    <property type="entry name" value="Peptidase_S8/S53_subtilisin"/>
</dbReference>
<evidence type="ECO:0000313" key="8">
    <source>
        <dbReference type="Proteomes" id="UP001470230"/>
    </source>
</evidence>
<evidence type="ECO:0000256" key="4">
    <source>
        <dbReference type="ARBA" id="ARBA00022825"/>
    </source>
</evidence>
<keyword evidence="3 5" id="KW-0378">Hydrolase</keyword>
<keyword evidence="2 5" id="KW-0645">Protease</keyword>
<dbReference type="PROSITE" id="PS51892">
    <property type="entry name" value="SUBTILASE"/>
    <property type="match status" value="1"/>
</dbReference>
<protein>
    <recommendedName>
        <fullName evidence="6">Peptidase S8/S53 domain-containing protein</fullName>
    </recommendedName>
</protein>
<evidence type="ECO:0000256" key="5">
    <source>
        <dbReference type="PROSITE-ProRule" id="PRU01240"/>
    </source>
</evidence>
<gene>
    <name evidence="7" type="ORF">M9Y10_010971</name>
</gene>
<feature type="active site" description="Charge relay system" evidence="5">
    <location>
        <position position="48"/>
    </location>
</feature>
<accession>A0ABR2IME1</accession>
<dbReference type="PANTHER" id="PTHR43399">
    <property type="entry name" value="SUBTILISIN-RELATED"/>
    <property type="match status" value="1"/>
</dbReference>
<evidence type="ECO:0000256" key="2">
    <source>
        <dbReference type="ARBA" id="ARBA00022670"/>
    </source>
</evidence>
<dbReference type="InterPro" id="IPR036852">
    <property type="entry name" value="Peptidase_S8/S53_dom_sf"/>
</dbReference>
<dbReference type="PROSITE" id="PS00138">
    <property type="entry name" value="SUBTILASE_SER"/>
    <property type="match status" value="1"/>
</dbReference>
<dbReference type="CDD" id="cd04842">
    <property type="entry name" value="Peptidases_S8_Kp43_protease"/>
    <property type="match status" value="1"/>
</dbReference>
<evidence type="ECO:0000313" key="7">
    <source>
        <dbReference type="EMBL" id="KAK8865425.1"/>
    </source>
</evidence>
<feature type="active site" description="Charge relay system" evidence="5">
    <location>
        <position position="403"/>
    </location>
</feature>
<comment type="caution">
    <text evidence="7">The sequence shown here is derived from an EMBL/GenBank/DDBJ whole genome shotgun (WGS) entry which is preliminary data.</text>
</comment>